<reference evidence="1" key="1">
    <citation type="journal article" date="2019" name="bioRxiv">
        <title>The Genome of the Zebra Mussel, Dreissena polymorpha: A Resource for Invasive Species Research.</title>
        <authorList>
            <person name="McCartney M.A."/>
            <person name="Auch B."/>
            <person name="Kono T."/>
            <person name="Mallez S."/>
            <person name="Zhang Y."/>
            <person name="Obille A."/>
            <person name="Becker A."/>
            <person name="Abrahante J.E."/>
            <person name="Garbe J."/>
            <person name="Badalamenti J.P."/>
            <person name="Herman A."/>
            <person name="Mangelson H."/>
            <person name="Liachko I."/>
            <person name="Sullivan S."/>
            <person name="Sone E.D."/>
            <person name="Koren S."/>
            <person name="Silverstein K.A.T."/>
            <person name="Beckman K.B."/>
            <person name="Gohl D.M."/>
        </authorList>
    </citation>
    <scope>NUCLEOTIDE SEQUENCE</scope>
    <source>
        <strain evidence="1">Duluth1</strain>
        <tissue evidence="1">Whole animal</tissue>
    </source>
</reference>
<reference evidence="1" key="2">
    <citation type="submission" date="2020-11" db="EMBL/GenBank/DDBJ databases">
        <authorList>
            <person name="McCartney M.A."/>
            <person name="Auch B."/>
            <person name="Kono T."/>
            <person name="Mallez S."/>
            <person name="Becker A."/>
            <person name="Gohl D.M."/>
            <person name="Silverstein K.A.T."/>
            <person name="Koren S."/>
            <person name="Bechman K.B."/>
            <person name="Herman A."/>
            <person name="Abrahante J.E."/>
            <person name="Garbe J."/>
        </authorList>
    </citation>
    <scope>NUCLEOTIDE SEQUENCE</scope>
    <source>
        <strain evidence="1">Duluth1</strain>
        <tissue evidence="1">Whole animal</tissue>
    </source>
</reference>
<evidence type="ECO:0000313" key="2">
    <source>
        <dbReference type="Proteomes" id="UP000828390"/>
    </source>
</evidence>
<organism evidence="1 2">
    <name type="scientific">Dreissena polymorpha</name>
    <name type="common">Zebra mussel</name>
    <name type="synonym">Mytilus polymorpha</name>
    <dbReference type="NCBI Taxonomy" id="45954"/>
    <lineage>
        <taxon>Eukaryota</taxon>
        <taxon>Metazoa</taxon>
        <taxon>Spiralia</taxon>
        <taxon>Lophotrochozoa</taxon>
        <taxon>Mollusca</taxon>
        <taxon>Bivalvia</taxon>
        <taxon>Autobranchia</taxon>
        <taxon>Heteroconchia</taxon>
        <taxon>Euheterodonta</taxon>
        <taxon>Imparidentia</taxon>
        <taxon>Neoheterodontei</taxon>
        <taxon>Myida</taxon>
        <taxon>Dreissenoidea</taxon>
        <taxon>Dreissenidae</taxon>
        <taxon>Dreissena</taxon>
    </lineage>
</organism>
<gene>
    <name evidence="1" type="ORF">DPMN_034665</name>
</gene>
<dbReference type="AlphaFoldDB" id="A0A9D4M5W5"/>
<dbReference type="EMBL" id="JAIWYP010000002">
    <property type="protein sequence ID" value="KAH3871462.1"/>
    <property type="molecule type" value="Genomic_DNA"/>
</dbReference>
<comment type="caution">
    <text evidence="1">The sequence shown here is derived from an EMBL/GenBank/DDBJ whole genome shotgun (WGS) entry which is preliminary data.</text>
</comment>
<accession>A0A9D4M5W5</accession>
<dbReference type="Proteomes" id="UP000828390">
    <property type="component" value="Unassembled WGS sequence"/>
</dbReference>
<sequence length="60" mass="6644">MCVLTFRRLSWFVQGFATSATSSMAIGTGGHHGADVMSRAQMEHRHVIELARILRLKMAA</sequence>
<proteinExistence type="predicted"/>
<keyword evidence="2" id="KW-1185">Reference proteome</keyword>
<name>A0A9D4M5W5_DREPO</name>
<evidence type="ECO:0000313" key="1">
    <source>
        <dbReference type="EMBL" id="KAH3871462.1"/>
    </source>
</evidence>
<protein>
    <submittedName>
        <fullName evidence="1">Uncharacterized protein</fullName>
    </submittedName>
</protein>